<dbReference type="SMART" id="SM00091">
    <property type="entry name" value="PAS"/>
    <property type="match status" value="1"/>
</dbReference>
<dbReference type="PANTHER" id="PTHR42878:SF7">
    <property type="entry name" value="SENSOR HISTIDINE KINASE GLRK"/>
    <property type="match status" value="1"/>
</dbReference>
<dbReference type="Gene3D" id="3.30.565.10">
    <property type="entry name" value="Histidine kinase-like ATPase, C-terminal domain"/>
    <property type="match status" value="1"/>
</dbReference>
<dbReference type="GO" id="GO:0007234">
    <property type="term" value="P:osmosensory signaling via phosphorelay pathway"/>
    <property type="evidence" value="ECO:0007669"/>
    <property type="project" value="TreeGrafter"/>
</dbReference>
<dbReference type="PROSITE" id="PS50113">
    <property type="entry name" value="PAC"/>
    <property type="match status" value="1"/>
</dbReference>
<keyword evidence="6" id="KW-0547">Nucleotide-binding</keyword>
<dbReference type="GO" id="GO:0004673">
    <property type="term" value="F:protein histidine kinase activity"/>
    <property type="evidence" value="ECO:0007669"/>
    <property type="project" value="UniProtKB-EC"/>
</dbReference>
<dbReference type="PANTHER" id="PTHR42878">
    <property type="entry name" value="TWO-COMPONENT HISTIDINE KINASE"/>
    <property type="match status" value="1"/>
</dbReference>
<gene>
    <name evidence="15" type="ORF">GRX01_13475</name>
</gene>
<reference evidence="15 16" key="1">
    <citation type="submission" date="2019-12" db="EMBL/GenBank/DDBJ databases">
        <title>Isolation and characterization of three novel carbon monoxide-oxidizing members of Halobacteria from salione crusts and soils.</title>
        <authorList>
            <person name="Myers M.R."/>
            <person name="King G.M."/>
        </authorList>
    </citation>
    <scope>NUCLEOTIDE SEQUENCE [LARGE SCALE GENOMIC DNA]</scope>
    <source>
        <strain evidence="15 16">WSA2</strain>
    </source>
</reference>
<feature type="domain" description="PAC" evidence="14">
    <location>
        <begin position="147"/>
        <end position="199"/>
    </location>
</feature>
<dbReference type="OrthoDB" id="342253at2157"/>
<evidence type="ECO:0000256" key="3">
    <source>
        <dbReference type="ARBA" id="ARBA00012438"/>
    </source>
</evidence>
<dbReference type="GO" id="GO:0005524">
    <property type="term" value="F:ATP binding"/>
    <property type="evidence" value="ECO:0007669"/>
    <property type="project" value="UniProtKB-KW"/>
</dbReference>
<dbReference type="GO" id="GO:0000156">
    <property type="term" value="F:phosphorelay response regulator activity"/>
    <property type="evidence" value="ECO:0007669"/>
    <property type="project" value="TreeGrafter"/>
</dbReference>
<evidence type="ECO:0000256" key="4">
    <source>
        <dbReference type="ARBA" id="ARBA00022679"/>
    </source>
</evidence>
<protein>
    <recommendedName>
        <fullName evidence="3">histidine kinase</fullName>
        <ecNumber evidence="3">2.7.13.3</ecNumber>
    </recommendedName>
</protein>
<comment type="subcellular location">
    <subcellularLocation>
        <location evidence="2">Membrane</location>
        <topology evidence="2">Multi-pass membrane protein</topology>
    </subcellularLocation>
</comment>
<evidence type="ECO:0000256" key="6">
    <source>
        <dbReference type="ARBA" id="ARBA00022741"/>
    </source>
</evidence>
<accession>A0A6B0SU13</accession>
<keyword evidence="9" id="KW-1133">Transmembrane helix</keyword>
<evidence type="ECO:0000256" key="11">
    <source>
        <dbReference type="ARBA" id="ARBA00023136"/>
    </source>
</evidence>
<comment type="catalytic activity">
    <reaction evidence="1">
        <text>ATP + protein L-histidine = ADP + protein N-phospho-L-histidine.</text>
        <dbReference type="EC" id="2.7.13.3"/>
    </reaction>
</comment>
<feature type="domain" description="PAS" evidence="13">
    <location>
        <begin position="75"/>
        <end position="144"/>
    </location>
</feature>
<evidence type="ECO:0000259" key="14">
    <source>
        <dbReference type="PROSITE" id="PS50113"/>
    </source>
</evidence>
<feature type="domain" description="Histidine kinase" evidence="12">
    <location>
        <begin position="203"/>
        <end position="409"/>
    </location>
</feature>
<keyword evidence="8" id="KW-0067">ATP-binding</keyword>
<dbReference type="CDD" id="cd00130">
    <property type="entry name" value="PAS"/>
    <property type="match status" value="1"/>
</dbReference>
<sequence>MSDHAEQLVGTLFRVLSEEGHPEVRETLLRSYHSHATTDREELTDDLFSELITVLHERVDTATQVDVLGTAVGRLLDRFTTVIETAPVAILTVGRDGDVQVWNDGAERIFGWSDSEARRRPYDRLLAQSSERVEGLLDRLRDGERFHGVTVRCTHRDGRVLDVRVWGAPIRTGDGSFSGAVFVASDVSERKQREQRLAVLNRVLRHNVRNDVNVVRGHLEMLAEECPGGEEHVRVIDDRLSRMVELSETARKIERLRGEDAAERTTIDVAETLHERVERLRSDSCDARVRSDVPDSLPVVAHELLPHALDNVLDNAVEHNDSDVPVVEVTTNRDAERNHAVVSVVDDGPGLPATERKVLTSETETQLDHSSGVGLWLTRWIVRSSGGSIAVEESEYGGTRVSIRLRTGSG</sequence>
<dbReference type="PROSITE" id="PS50109">
    <property type="entry name" value="HIS_KIN"/>
    <property type="match status" value="1"/>
</dbReference>
<evidence type="ECO:0000256" key="7">
    <source>
        <dbReference type="ARBA" id="ARBA00022777"/>
    </source>
</evidence>
<dbReference type="InterPro" id="IPR000014">
    <property type="entry name" value="PAS"/>
</dbReference>
<dbReference type="PROSITE" id="PS50112">
    <property type="entry name" value="PAS"/>
    <property type="match status" value="1"/>
</dbReference>
<dbReference type="SUPFAM" id="SSF55874">
    <property type="entry name" value="ATPase domain of HSP90 chaperone/DNA topoisomerase II/histidine kinase"/>
    <property type="match status" value="1"/>
</dbReference>
<evidence type="ECO:0000256" key="9">
    <source>
        <dbReference type="ARBA" id="ARBA00022989"/>
    </source>
</evidence>
<dbReference type="Proteomes" id="UP000437065">
    <property type="component" value="Unassembled WGS sequence"/>
</dbReference>
<evidence type="ECO:0000256" key="2">
    <source>
        <dbReference type="ARBA" id="ARBA00004141"/>
    </source>
</evidence>
<comment type="caution">
    <text evidence="15">The sequence shown here is derived from an EMBL/GenBank/DDBJ whole genome shotgun (WGS) entry which is preliminary data.</text>
</comment>
<dbReference type="AlphaFoldDB" id="A0A6B0SU13"/>
<evidence type="ECO:0000256" key="5">
    <source>
        <dbReference type="ARBA" id="ARBA00022692"/>
    </source>
</evidence>
<evidence type="ECO:0000256" key="10">
    <source>
        <dbReference type="ARBA" id="ARBA00023012"/>
    </source>
</evidence>
<dbReference type="EC" id="2.7.13.3" evidence="3"/>
<dbReference type="SMART" id="SM00387">
    <property type="entry name" value="HATPase_c"/>
    <property type="match status" value="1"/>
</dbReference>
<dbReference type="InterPro" id="IPR035965">
    <property type="entry name" value="PAS-like_dom_sf"/>
</dbReference>
<evidence type="ECO:0000313" key="16">
    <source>
        <dbReference type="Proteomes" id="UP000437065"/>
    </source>
</evidence>
<evidence type="ECO:0000256" key="8">
    <source>
        <dbReference type="ARBA" id="ARBA00022840"/>
    </source>
</evidence>
<dbReference type="GO" id="GO:0016020">
    <property type="term" value="C:membrane"/>
    <property type="evidence" value="ECO:0007669"/>
    <property type="project" value="UniProtKB-SubCell"/>
</dbReference>
<keyword evidence="4" id="KW-0808">Transferase</keyword>
<dbReference type="GO" id="GO:0006355">
    <property type="term" value="P:regulation of DNA-templated transcription"/>
    <property type="evidence" value="ECO:0007669"/>
    <property type="project" value="InterPro"/>
</dbReference>
<dbReference type="NCBIfam" id="TIGR00229">
    <property type="entry name" value="sensory_box"/>
    <property type="match status" value="1"/>
</dbReference>
<dbReference type="GO" id="GO:0030295">
    <property type="term" value="F:protein kinase activator activity"/>
    <property type="evidence" value="ECO:0007669"/>
    <property type="project" value="TreeGrafter"/>
</dbReference>
<keyword evidence="16" id="KW-1185">Reference proteome</keyword>
<organism evidence="15 16">
    <name type="scientific">Halobaculum saliterrae</name>
    <dbReference type="NCBI Taxonomy" id="2073113"/>
    <lineage>
        <taxon>Archaea</taxon>
        <taxon>Methanobacteriati</taxon>
        <taxon>Methanobacteriota</taxon>
        <taxon>Stenosarchaea group</taxon>
        <taxon>Halobacteria</taxon>
        <taxon>Halobacteriales</taxon>
        <taxon>Haloferacaceae</taxon>
        <taxon>Halobaculum</taxon>
    </lineage>
</organism>
<dbReference type="SUPFAM" id="SSF55785">
    <property type="entry name" value="PYP-like sensor domain (PAS domain)"/>
    <property type="match status" value="1"/>
</dbReference>
<keyword evidence="10" id="KW-0902">Two-component regulatory system</keyword>
<dbReference type="InterPro" id="IPR005467">
    <property type="entry name" value="His_kinase_dom"/>
</dbReference>
<dbReference type="InterPro" id="IPR003594">
    <property type="entry name" value="HATPase_dom"/>
</dbReference>
<keyword evidence="11" id="KW-0472">Membrane</keyword>
<dbReference type="Pfam" id="PF00989">
    <property type="entry name" value="PAS"/>
    <property type="match status" value="1"/>
</dbReference>
<dbReference type="Gene3D" id="3.30.450.20">
    <property type="entry name" value="PAS domain"/>
    <property type="match status" value="1"/>
</dbReference>
<keyword evidence="5" id="KW-0812">Transmembrane</keyword>
<evidence type="ECO:0000256" key="1">
    <source>
        <dbReference type="ARBA" id="ARBA00000085"/>
    </source>
</evidence>
<keyword evidence="7" id="KW-0418">Kinase</keyword>
<evidence type="ECO:0000259" key="13">
    <source>
        <dbReference type="PROSITE" id="PS50112"/>
    </source>
</evidence>
<evidence type="ECO:0000259" key="12">
    <source>
        <dbReference type="PROSITE" id="PS50109"/>
    </source>
</evidence>
<name>A0A6B0SU13_9EURY</name>
<proteinExistence type="predicted"/>
<dbReference type="RefSeq" id="WP_159668416.1">
    <property type="nucleotide sequence ID" value="NZ_WUUS01000008.1"/>
</dbReference>
<dbReference type="EMBL" id="WUUS01000008">
    <property type="protein sequence ID" value="MXR42344.1"/>
    <property type="molecule type" value="Genomic_DNA"/>
</dbReference>
<dbReference type="InterPro" id="IPR036890">
    <property type="entry name" value="HATPase_C_sf"/>
</dbReference>
<dbReference type="InterPro" id="IPR013767">
    <property type="entry name" value="PAS_fold"/>
</dbReference>
<dbReference type="Pfam" id="PF02518">
    <property type="entry name" value="HATPase_c"/>
    <property type="match status" value="1"/>
</dbReference>
<dbReference type="InterPro" id="IPR050351">
    <property type="entry name" value="BphY/WalK/GraS-like"/>
</dbReference>
<dbReference type="InterPro" id="IPR000700">
    <property type="entry name" value="PAS-assoc_C"/>
</dbReference>
<evidence type="ECO:0000313" key="15">
    <source>
        <dbReference type="EMBL" id="MXR42344.1"/>
    </source>
</evidence>